<dbReference type="RefSeq" id="WP_126597721.1">
    <property type="nucleotide sequence ID" value="NZ_BIFQ01000001.1"/>
</dbReference>
<feature type="domain" description="AB hydrolase-1" evidence="2">
    <location>
        <begin position="78"/>
        <end position="312"/>
    </location>
</feature>
<evidence type="ECO:0000313" key="4">
    <source>
        <dbReference type="Proteomes" id="UP000287224"/>
    </source>
</evidence>
<proteinExistence type="predicted"/>
<evidence type="ECO:0000256" key="1">
    <source>
        <dbReference type="SAM" id="Phobius"/>
    </source>
</evidence>
<dbReference type="GO" id="GO:0016020">
    <property type="term" value="C:membrane"/>
    <property type="evidence" value="ECO:0007669"/>
    <property type="project" value="TreeGrafter"/>
</dbReference>
<gene>
    <name evidence="3" type="ORF">KDAU_41550</name>
</gene>
<dbReference type="Pfam" id="PF00561">
    <property type="entry name" value="Abhydrolase_1"/>
    <property type="match status" value="1"/>
</dbReference>
<reference evidence="4" key="1">
    <citation type="submission" date="2018-12" db="EMBL/GenBank/DDBJ databases">
        <title>Tengunoibacter tsumagoiensis gen. nov., sp. nov., Dictyobacter kobayashii sp. nov., D. alpinus sp. nov., and D. joshuensis sp. nov. and description of Dictyobacteraceae fam. nov. within the order Ktedonobacterales isolated from Tengu-no-mugimeshi.</title>
        <authorList>
            <person name="Wang C.M."/>
            <person name="Zheng Y."/>
            <person name="Sakai Y."/>
            <person name="Toyoda A."/>
            <person name="Minakuchi Y."/>
            <person name="Abe K."/>
            <person name="Yokota A."/>
            <person name="Yabe S."/>
        </authorList>
    </citation>
    <scope>NUCLEOTIDE SEQUENCE [LARGE SCALE GENOMIC DNA]</scope>
    <source>
        <strain evidence="4">S-27</strain>
    </source>
</reference>
<keyword evidence="1" id="KW-0472">Membrane</keyword>
<protein>
    <recommendedName>
        <fullName evidence="2">AB hydrolase-1 domain-containing protein</fullName>
    </recommendedName>
</protein>
<keyword evidence="4" id="KW-1185">Reference proteome</keyword>
<dbReference type="EMBL" id="BIFQ01000001">
    <property type="protein sequence ID" value="GCE06826.1"/>
    <property type="molecule type" value="Genomic_DNA"/>
</dbReference>
<keyword evidence="1" id="KW-1133">Transmembrane helix</keyword>
<name>A0A401ZIZ5_9CHLR</name>
<dbReference type="InterPro" id="IPR000073">
    <property type="entry name" value="AB_hydrolase_1"/>
</dbReference>
<evidence type="ECO:0000313" key="3">
    <source>
        <dbReference type="EMBL" id="GCE06826.1"/>
    </source>
</evidence>
<accession>A0A401ZIZ5</accession>
<evidence type="ECO:0000259" key="2">
    <source>
        <dbReference type="Pfam" id="PF00561"/>
    </source>
</evidence>
<dbReference type="PANTHER" id="PTHR43798:SF33">
    <property type="entry name" value="HYDROLASE, PUTATIVE (AFU_ORTHOLOGUE AFUA_2G14860)-RELATED"/>
    <property type="match status" value="1"/>
</dbReference>
<dbReference type="InterPro" id="IPR029058">
    <property type="entry name" value="AB_hydrolase_fold"/>
</dbReference>
<dbReference type="OrthoDB" id="59888at2"/>
<keyword evidence="1" id="KW-0812">Transmembrane</keyword>
<dbReference type="AlphaFoldDB" id="A0A401ZIZ5"/>
<dbReference type="Gene3D" id="3.40.50.1820">
    <property type="entry name" value="alpha/beta hydrolase"/>
    <property type="match status" value="1"/>
</dbReference>
<comment type="caution">
    <text evidence="3">The sequence shown here is derived from an EMBL/GenBank/DDBJ whole genome shotgun (WGS) entry which is preliminary data.</text>
</comment>
<sequence length="329" mass="35994">MDKKGFQLIPWPRKNTVRARLLRIFLCGIILLLVLAGSGAIYQTIATAVDRHQFGLAGQMVDVGGHQLHLYCTGKGSPTVILEAGLGDTTLVWSKVQPTVSIFTHVCSYDRAGDGASDLGPTPRTGAQIVTELHTLLTNAHISGPYILVGHSLGGLYVRLYASTYPQQVAGMVLVDPSYEDQPPPLAQDIQSHYADQWLARFGIPRLALQLNLASASNFSEYPPDVLPALKAYQAQPQFFHTYADELTAFNQTANEVRSSAQRAGKEPLVVLFHGLPVPPNASHQEFFAHLSSRSMLVVASRSGHYIQLDQPDLVIKAIRQVFHETIHA</sequence>
<feature type="transmembrane region" description="Helical" evidence="1">
    <location>
        <begin position="21"/>
        <end position="42"/>
    </location>
</feature>
<dbReference type="SUPFAM" id="SSF53474">
    <property type="entry name" value="alpha/beta-Hydrolases"/>
    <property type="match status" value="1"/>
</dbReference>
<dbReference type="PANTHER" id="PTHR43798">
    <property type="entry name" value="MONOACYLGLYCEROL LIPASE"/>
    <property type="match status" value="1"/>
</dbReference>
<dbReference type="Proteomes" id="UP000287224">
    <property type="component" value="Unassembled WGS sequence"/>
</dbReference>
<dbReference type="InterPro" id="IPR050266">
    <property type="entry name" value="AB_hydrolase_sf"/>
</dbReference>
<organism evidence="3 4">
    <name type="scientific">Dictyobacter aurantiacus</name>
    <dbReference type="NCBI Taxonomy" id="1936993"/>
    <lineage>
        <taxon>Bacteria</taxon>
        <taxon>Bacillati</taxon>
        <taxon>Chloroflexota</taxon>
        <taxon>Ktedonobacteria</taxon>
        <taxon>Ktedonobacterales</taxon>
        <taxon>Dictyobacteraceae</taxon>
        <taxon>Dictyobacter</taxon>
    </lineage>
</organism>